<dbReference type="InterPro" id="IPR025669">
    <property type="entry name" value="AAA_dom"/>
</dbReference>
<dbReference type="GO" id="GO:0005524">
    <property type="term" value="F:ATP binding"/>
    <property type="evidence" value="ECO:0007669"/>
    <property type="project" value="UniProtKB-KW"/>
</dbReference>
<keyword evidence="11" id="KW-0067">ATP-binding</keyword>
<evidence type="ECO:0000256" key="3">
    <source>
        <dbReference type="ARBA" id="ARBA00008883"/>
    </source>
</evidence>
<keyword evidence="8 16" id="KW-0812">Transmembrane</keyword>
<evidence type="ECO:0000313" key="20">
    <source>
        <dbReference type="Proteomes" id="UP000308713"/>
    </source>
</evidence>
<dbReference type="PANTHER" id="PTHR32309">
    <property type="entry name" value="TYROSINE-PROTEIN KINASE"/>
    <property type="match status" value="1"/>
</dbReference>
<evidence type="ECO:0000256" key="12">
    <source>
        <dbReference type="ARBA" id="ARBA00022989"/>
    </source>
</evidence>
<dbReference type="NCBIfam" id="TIGR01007">
    <property type="entry name" value="eps_fam"/>
    <property type="match status" value="1"/>
</dbReference>
<dbReference type="SUPFAM" id="SSF52540">
    <property type="entry name" value="P-loop containing nucleoside triphosphate hydrolases"/>
    <property type="match status" value="1"/>
</dbReference>
<dbReference type="Pfam" id="PF02706">
    <property type="entry name" value="Wzz"/>
    <property type="match status" value="1"/>
</dbReference>
<reference evidence="19 20" key="1">
    <citation type="submission" date="2019-05" db="EMBL/GenBank/DDBJ databases">
        <title>Tamlana fucoidanivorans sp. nov., isolated from the surface of algae collected from Fujian province in China.</title>
        <authorList>
            <person name="Li J."/>
        </authorList>
    </citation>
    <scope>NUCLEOTIDE SEQUENCE [LARGE SCALE GENOMIC DNA]</scope>
    <source>
        <strain evidence="19 20">CW2-9</strain>
    </source>
</reference>
<feature type="domain" description="AAA" evidence="18">
    <location>
        <begin position="591"/>
        <end position="722"/>
    </location>
</feature>
<organism evidence="19 20">
    <name type="scientific">Allotamlana fucoidanivorans</name>
    <dbReference type="NCBI Taxonomy" id="2583814"/>
    <lineage>
        <taxon>Bacteria</taxon>
        <taxon>Pseudomonadati</taxon>
        <taxon>Bacteroidota</taxon>
        <taxon>Flavobacteriia</taxon>
        <taxon>Flavobacteriales</taxon>
        <taxon>Flavobacteriaceae</taxon>
        <taxon>Allotamlana</taxon>
    </lineage>
</organism>
<dbReference type="GO" id="GO:0005886">
    <property type="term" value="C:plasma membrane"/>
    <property type="evidence" value="ECO:0007669"/>
    <property type="project" value="UniProtKB-SubCell"/>
</dbReference>
<dbReference type="CDD" id="cd05387">
    <property type="entry name" value="BY-kinase"/>
    <property type="match status" value="1"/>
</dbReference>
<evidence type="ECO:0000256" key="13">
    <source>
        <dbReference type="ARBA" id="ARBA00023136"/>
    </source>
</evidence>
<evidence type="ECO:0000256" key="8">
    <source>
        <dbReference type="ARBA" id="ARBA00022692"/>
    </source>
</evidence>
<dbReference type="InterPro" id="IPR003856">
    <property type="entry name" value="LPS_length_determ_N"/>
</dbReference>
<keyword evidence="20" id="KW-1185">Reference proteome</keyword>
<keyword evidence="10 19" id="KW-0418">Kinase</keyword>
<keyword evidence="7 19" id="KW-0808">Transferase</keyword>
<name>A0A5C4SSC0_9FLAO</name>
<evidence type="ECO:0000256" key="2">
    <source>
        <dbReference type="ARBA" id="ARBA00007316"/>
    </source>
</evidence>
<dbReference type="GO" id="GO:0004715">
    <property type="term" value="F:non-membrane spanning protein tyrosine kinase activity"/>
    <property type="evidence" value="ECO:0007669"/>
    <property type="project" value="UniProtKB-EC"/>
</dbReference>
<evidence type="ECO:0000256" key="4">
    <source>
        <dbReference type="ARBA" id="ARBA00011903"/>
    </source>
</evidence>
<dbReference type="InterPro" id="IPR050445">
    <property type="entry name" value="Bact_polysacc_biosynth/exp"/>
</dbReference>
<comment type="similarity">
    <text evidence="2">Belongs to the CpsD/CapB family.</text>
</comment>
<feature type="transmembrane region" description="Helical" evidence="16">
    <location>
        <begin position="491"/>
        <end position="512"/>
    </location>
</feature>
<keyword evidence="13 16" id="KW-0472">Membrane</keyword>
<keyword evidence="5" id="KW-1003">Cell membrane</keyword>
<accession>A0A5C4SSC0</accession>
<proteinExistence type="inferred from homology"/>
<feature type="domain" description="Polysaccharide chain length determinant N-terminal" evidence="17">
    <location>
        <begin position="15"/>
        <end position="107"/>
    </location>
</feature>
<evidence type="ECO:0000256" key="10">
    <source>
        <dbReference type="ARBA" id="ARBA00022777"/>
    </source>
</evidence>
<dbReference type="Gene3D" id="3.40.50.300">
    <property type="entry name" value="P-loop containing nucleotide triphosphate hydrolases"/>
    <property type="match status" value="1"/>
</dbReference>
<dbReference type="EMBL" id="VDCS01000002">
    <property type="protein sequence ID" value="TNJ46453.1"/>
    <property type="molecule type" value="Genomic_DNA"/>
</dbReference>
<comment type="catalytic activity">
    <reaction evidence="15">
        <text>L-tyrosyl-[protein] + ATP = O-phospho-L-tyrosyl-[protein] + ADP + H(+)</text>
        <dbReference type="Rhea" id="RHEA:10596"/>
        <dbReference type="Rhea" id="RHEA-COMP:10136"/>
        <dbReference type="Rhea" id="RHEA-COMP:20101"/>
        <dbReference type="ChEBI" id="CHEBI:15378"/>
        <dbReference type="ChEBI" id="CHEBI:30616"/>
        <dbReference type="ChEBI" id="CHEBI:46858"/>
        <dbReference type="ChEBI" id="CHEBI:61978"/>
        <dbReference type="ChEBI" id="CHEBI:456216"/>
        <dbReference type="EC" id="2.7.10.2"/>
    </reaction>
</comment>
<evidence type="ECO:0000256" key="11">
    <source>
        <dbReference type="ARBA" id="ARBA00022840"/>
    </source>
</evidence>
<dbReference type="Proteomes" id="UP000308713">
    <property type="component" value="Unassembled WGS sequence"/>
</dbReference>
<evidence type="ECO:0000259" key="18">
    <source>
        <dbReference type="Pfam" id="PF13614"/>
    </source>
</evidence>
<dbReference type="AlphaFoldDB" id="A0A5C4SSC0"/>
<evidence type="ECO:0000256" key="15">
    <source>
        <dbReference type="ARBA" id="ARBA00051245"/>
    </source>
</evidence>
<dbReference type="InterPro" id="IPR005702">
    <property type="entry name" value="Wzc-like_C"/>
</dbReference>
<dbReference type="Pfam" id="PF13614">
    <property type="entry name" value="AAA_31"/>
    <property type="match status" value="1"/>
</dbReference>
<evidence type="ECO:0000256" key="7">
    <source>
        <dbReference type="ARBA" id="ARBA00022679"/>
    </source>
</evidence>
<evidence type="ECO:0000256" key="9">
    <source>
        <dbReference type="ARBA" id="ARBA00022741"/>
    </source>
</evidence>
<keyword evidence="9" id="KW-0547">Nucleotide-binding</keyword>
<evidence type="ECO:0000256" key="14">
    <source>
        <dbReference type="ARBA" id="ARBA00023137"/>
    </source>
</evidence>
<comment type="similarity">
    <text evidence="3">Belongs to the etk/wzc family.</text>
</comment>
<dbReference type="EC" id="2.7.10.2" evidence="4"/>
<gene>
    <name evidence="19" type="ORF">FGF67_02170</name>
</gene>
<keyword evidence="12 16" id="KW-1133">Transmembrane helix</keyword>
<comment type="caution">
    <text evidence="19">The sequence shown here is derived from an EMBL/GenBank/DDBJ whole genome shotgun (WGS) entry which is preliminary data.</text>
</comment>
<evidence type="ECO:0000259" key="17">
    <source>
        <dbReference type="Pfam" id="PF02706"/>
    </source>
</evidence>
<sequence>MYMENNNIPTNTGKFNLKKAVMAYVKRWKWFALSVLVCALLAFLKNRYTVPVYSATAKIMLLDNNSNPGNAVLKDLSFVTGQEDNKVEDEIQVIKSRNLIKNVVEKLNLNIQFFSLGKVNEYEMYSGRPFDVQFLVSDSVLARTSTMFYIKPISESHFEYKSHVDEDPKTYTFDETISTAMGGVVISKKGDHEVNTYQGRAFKIKVTPVKTVAKLLKEKLSIFPAAKGSKVIDLFLESEVENKSIDIINTLVNEYNLVTVEKNKLRAKATANFINDRVEAIASDLLDVEDSIVRYKSANKITDISSKSGMLSSSSLNSEQQLQDIRIQLNMLNYMKKTLETGAFDNLPANLGGSDPALVSLASRYNELIEQRRLVLKSAGENNSVVIQLEQTLKAIKSNLSVSIDNNINTLNIQLRGLQNQLSTINSKISSVPVQESKLISISRKQSIKESLYLYLLEKREEAEISQTTTMPSAKIVEPAYGLGTVQKRPMVIYAGALFIGLLIPFLIIYVVDLLDTKIHNKEDLQDVIKNIPVLGEIPNIKENQVLIKQNDRSLLSESFRIIRTNFDFIKKSKTLERYGNVVFVTSTIKGEGKSFVSLNAALTLSHSGHRVLVIGADLRNPQLAQQIKKSVDKKVDAKTIGLSEYLADSSVLLGETINSYNINGIKLDVLLSGRIPPNPAELLMSDRVKTLFDTVSEQYDYVIVDTAPSMLVTDTLIISEYAGYTMYLVRAGYTDKAVLNFTKEIYEQNKLQRMMLIVNDVKQSNFGYGAKYGYYASDENKGLFSRLKGTT</sequence>
<evidence type="ECO:0000256" key="5">
    <source>
        <dbReference type="ARBA" id="ARBA00022475"/>
    </source>
</evidence>
<keyword evidence="14" id="KW-0829">Tyrosine-protein kinase</keyword>
<evidence type="ECO:0000256" key="6">
    <source>
        <dbReference type="ARBA" id="ARBA00022519"/>
    </source>
</evidence>
<evidence type="ECO:0000313" key="19">
    <source>
        <dbReference type="EMBL" id="TNJ46453.1"/>
    </source>
</evidence>
<comment type="subcellular location">
    <subcellularLocation>
        <location evidence="1">Cell inner membrane</location>
        <topology evidence="1">Multi-pass membrane protein</topology>
    </subcellularLocation>
</comment>
<keyword evidence="6" id="KW-0997">Cell inner membrane</keyword>
<dbReference type="InterPro" id="IPR027417">
    <property type="entry name" value="P-loop_NTPase"/>
</dbReference>
<evidence type="ECO:0000256" key="16">
    <source>
        <dbReference type="SAM" id="Phobius"/>
    </source>
</evidence>
<dbReference type="PANTHER" id="PTHR32309:SF13">
    <property type="entry name" value="FERRIC ENTEROBACTIN TRANSPORT PROTEIN FEPE"/>
    <property type="match status" value="1"/>
</dbReference>
<protein>
    <recommendedName>
        <fullName evidence="4">non-specific protein-tyrosine kinase</fullName>
        <ecNumber evidence="4">2.7.10.2</ecNumber>
    </recommendedName>
</protein>
<evidence type="ECO:0000256" key="1">
    <source>
        <dbReference type="ARBA" id="ARBA00004429"/>
    </source>
</evidence>